<evidence type="ECO:0000313" key="7">
    <source>
        <dbReference type="EMBL" id="MBL4933596.1"/>
    </source>
</evidence>
<feature type="transmembrane region" description="Helical" evidence="5">
    <location>
        <begin position="93"/>
        <end position="112"/>
    </location>
</feature>
<dbReference type="Proteomes" id="UP000623681">
    <property type="component" value="Unassembled WGS sequence"/>
</dbReference>
<feature type="transmembrane region" description="Helical" evidence="5">
    <location>
        <begin position="198"/>
        <end position="215"/>
    </location>
</feature>
<feature type="coiled-coil region" evidence="6">
    <location>
        <begin position="834"/>
        <end position="861"/>
    </location>
</feature>
<keyword evidence="1 5" id="KW-1003">Cell membrane</keyword>
<dbReference type="Pfam" id="PF03699">
    <property type="entry name" value="UPF0182"/>
    <property type="match status" value="1"/>
</dbReference>
<keyword evidence="8" id="KW-1185">Reference proteome</keyword>
<evidence type="ECO:0000313" key="8">
    <source>
        <dbReference type="Proteomes" id="UP000623681"/>
    </source>
</evidence>
<comment type="subcellular location">
    <subcellularLocation>
        <location evidence="5">Cell membrane</location>
        <topology evidence="5">Multi-pass membrane protein</topology>
    </subcellularLocation>
</comment>
<dbReference type="PANTHER" id="PTHR39344">
    <property type="entry name" value="UPF0182 PROTEIN SLL1060"/>
    <property type="match status" value="1"/>
</dbReference>
<feature type="transmembrane region" description="Helical" evidence="5">
    <location>
        <begin position="268"/>
        <end position="287"/>
    </location>
</feature>
<feature type="transmembrane region" description="Helical" evidence="5">
    <location>
        <begin position="47"/>
        <end position="67"/>
    </location>
</feature>
<keyword evidence="2 5" id="KW-0812">Transmembrane</keyword>
<evidence type="ECO:0000256" key="3">
    <source>
        <dbReference type="ARBA" id="ARBA00022989"/>
    </source>
</evidence>
<evidence type="ECO:0000256" key="4">
    <source>
        <dbReference type="ARBA" id="ARBA00023136"/>
    </source>
</evidence>
<evidence type="ECO:0000256" key="5">
    <source>
        <dbReference type="HAMAP-Rule" id="MF_01600"/>
    </source>
</evidence>
<dbReference type="HAMAP" id="MF_01600">
    <property type="entry name" value="UPF0182"/>
    <property type="match status" value="1"/>
</dbReference>
<evidence type="ECO:0000256" key="1">
    <source>
        <dbReference type="ARBA" id="ARBA00022475"/>
    </source>
</evidence>
<gene>
    <name evidence="7" type="ORF">JK634_17555</name>
</gene>
<name>A0A937K4S6_9CLOT</name>
<sequence>MRNKKLAVFILILILIMSALLFSAKLIINIEWFIELGYIKLYFTRLISIVEILIPLFLICFIIVNLFSKKLLNNIKDEIDENSLKKIKKGVSITNIIISFLISIYTSTKYWYEIVLFSNSVSFNYREPIFNLDASFYVFKLPLLKILSNFLIEVIIITTLFSICFYTLVSIKKYFINNKFKSFKQLLDYLKEFSKKQIGILLPIFLVLISIKYVVKSFDLLYSNRGASFGASYTDINITLLFYKIIIVIAIVSSIITYFCIRKNRFKVSMYPFILVLFLMILEPVTYKVVYKVMVKPNEMEYESKYIGYNIDATTRAFNINNINIKSYEPQANLNSEKIIRNQDTISNLKINSPSPVLNFYNQVQEIRSYYYFNDIDTDRYNIDGKYTQVFISPREISTDSMSTWQNKHLIYTHGYGVAMSRVNKVTEQGQPDFVIKNIPLDNSSSILIKNPRIYYGEAKNEYAIVDTSQEEFDYPNEKEQVSYKYDDKGGIKLNIFNRLIFSLAEKDPKIVFSGAINNDSKILTNRNIMERVNKIAPFLTYDDDPYVVISGGRLYWIIDAYTTSGSFPYSEPYNGINYIRNSVKVTIDASSGETNYYIVDNSDPIIQSYSKIFKGLFKDKNDIPTGLKEHLKYPKKIFDLQCEVLSKYHTTDPKEFFTSEDVWEISNNLSALSGQQNINEGLYLVTSLPGENKQQMMLFDYFNVKNKPNMVSMISVKMDESDYGKITLFKFPTDKTVYGPYLFKNQILQDPDISKELSLWEGKGSKVEYGETVILPVEESLLYLLPIYLKADVDKTIPEMKKIILSDGKRIVIEDNIENGLKKLFDYKGQISKIEKINENSQLTKEIKELYNKAMDAQTKGNWAEYGEYIKKLGEDINKLKE</sequence>
<comment type="similarity">
    <text evidence="5">Belongs to the UPF0182 family.</text>
</comment>
<feature type="transmembrane region" description="Helical" evidence="5">
    <location>
        <begin position="146"/>
        <end position="169"/>
    </location>
</feature>
<dbReference type="EMBL" id="JAESWA010000027">
    <property type="protein sequence ID" value="MBL4933596.1"/>
    <property type="molecule type" value="Genomic_DNA"/>
</dbReference>
<accession>A0A937K4S6</accession>
<dbReference type="GO" id="GO:0005886">
    <property type="term" value="C:plasma membrane"/>
    <property type="evidence" value="ECO:0007669"/>
    <property type="project" value="UniProtKB-SubCell"/>
</dbReference>
<keyword evidence="4 5" id="KW-0472">Membrane</keyword>
<dbReference type="PANTHER" id="PTHR39344:SF1">
    <property type="entry name" value="UPF0182 PROTEIN SLL1060"/>
    <property type="match status" value="1"/>
</dbReference>
<keyword evidence="3 5" id="KW-1133">Transmembrane helix</keyword>
<evidence type="ECO:0000256" key="2">
    <source>
        <dbReference type="ARBA" id="ARBA00022692"/>
    </source>
</evidence>
<dbReference type="AlphaFoldDB" id="A0A937K4S6"/>
<dbReference type="GO" id="GO:0005576">
    <property type="term" value="C:extracellular region"/>
    <property type="evidence" value="ECO:0007669"/>
    <property type="project" value="TreeGrafter"/>
</dbReference>
<feature type="transmembrane region" description="Helical" evidence="5">
    <location>
        <begin position="241"/>
        <end position="261"/>
    </location>
</feature>
<protein>
    <recommendedName>
        <fullName evidence="5">UPF0182 protein JK634_17555</fullName>
    </recommendedName>
</protein>
<keyword evidence="6" id="KW-0175">Coiled coil</keyword>
<dbReference type="RefSeq" id="WP_202769039.1">
    <property type="nucleotide sequence ID" value="NZ_JAESWA010000027.1"/>
</dbReference>
<evidence type="ECO:0000256" key="6">
    <source>
        <dbReference type="SAM" id="Coils"/>
    </source>
</evidence>
<dbReference type="InterPro" id="IPR005372">
    <property type="entry name" value="UPF0182"/>
</dbReference>
<proteinExistence type="inferred from homology"/>
<comment type="caution">
    <text evidence="7">The sequence shown here is derived from an EMBL/GenBank/DDBJ whole genome shotgun (WGS) entry which is preliminary data.</text>
</comment>
<reference evidence="7" key="1">
    <citation type="submission" date="2021-01" db="EMBL/GenBank/DDBJ databases">
        <title>Genome public.</title>
        <authorList>
            <person name="Liu C."/>
            <person name="Sun Q."/>
        </authorList>
    </citation>
    <scope>NUCLEOTIDE SEQUENCE</scope>
    <source>
        <strain evidence="7">YIM B02565</strain>
    </source>
</reference>
<organism evidence="7 8">
    <name type="scientific">Clostridium paridis</name>
    <dbReference type="NCBI Taxonomy" id="2803863"/>
    <lineage>
        <taxon>Bacteria</taxon>
        <taxon>Bacillati</taxon>
        <taxon>Bacillota</taxon>
        <taxon>Clostridia</taxon>
        <taxon>Eubacteriales</taxon>
        <taxon>Clostridiaceae</taxon>
        <taxon>Clostridium</taxon>
    </lineage>
</organism>
<comment type="caution">
    <text evidence="5">Lacks conserved residue(s) required for the propagation of feature annotation.</text>
</comment>